<reference evidence="2" key="1">
    <citation type="journal article" date="2022" name="G3 (Bethesda)">
        <title>High quality genome of the basidiomycete yeast Dioszegia hungarica PDD-24b-2 isolated from cloud water.</title>
        <authorList>
            <person name="Jarrige D."/>
            <person name="Haridas S."/>
            <person name="Bleykasten-Grosshans C."/>
            <person name="Joly M."/>
            <person name="Nadalig T."/>
            <person name="Sancelme M."/>
            <person name="Vuilleumier S."/>
            <person name="Grigoriev I.V."/>
            <person name="Amato P."/>
            <person name="Bringel F."/>
        </authorList>
    </citation>
    <scope>NUCLEOTIDE SEQUENCE</scope>
    <source>
        <strain evidence="2">PDD-24b-2</strain>
    </source>
</reference>
<dbReference type="AlphaFoldDB" id="A0AA38LWP1"/>
<dbReference type="EMBL" id="JAKWFO010000003">
    <property type="protein sequence ID" value="KAI9638580.1"/>
    <property type="molecule type" value="Genomic_DNA"/>
</dbReference>
<keyword evidence="3" id="KW-1185">Reference proteome</keyword>
<protein>
    <submittedName>
        <fullName evidence="2">Uncharacterized protein</fullName>
    </submittedName>
</protein>
<feature type="compositionally biased region" description="Low complexity" evidence="1">
    <location>
        <begin position="27"/>
        <end position="48"/>
    </location>
</feature>
<proteinExistence type="predicted"/>
<organism evidence="2 3">
    <name type="scientific">Dioszegia hungarica</name>
    <dbReference type="NCBI Taxonomy" id="4972"/>
    <lineage>
        <taxon>Eukaryota</taxon>
        <taxon>Fungi</taxon>
        <taxon>Dikarya</taxon>
        <taxon>Basidiomycota</taxon>
        <taxon>Agaricomycotina</taxon>
        <taxon>Tremellomycetes</taxon>
        <taxon>Tremellales</taxon>
        <taxon>Bulleribasidiaceae</taxon>
        <taxon>Dioszegia</taxon>
    </lineage>
</organism>
<dbReference type="RefSeq" id="XP_052948357.1">
    <property type="nucleotide sequence ID" value="XM_053088422.1"/>
</dbReference>
<evidence type="ECO:0000313" key="2">
    <source>
        <dbReference type="EMBL" id="KAI9638580.1"/>
    </source>
</evidence>
<name>A0AA38LWP1_9TREE</name>
<feature type="compositionally biased region" description="Polar residues" evidence="1">
    <location>
        <begin position="96"/>
        <end position="118"/>
    </location>
</feature>
<sequence>MPVTKKKGAIFAIYTDSPAKSTRSHTHNPSPSTTSAFTHTSTVSPTKKSTSRKALATVQAKSVGFPSDPLSKADKGKGRADAPIPTLAENAIPSVNYKSLSRTTGPATTKRIPSTTSKRQFEIFRAQSPSAPPSPTAPIPSSRLAESPLKKTRATPRRSQLDDDDMDLENVAPVLDSPASRTRSRVRAASSAGLASPLAPLRLASRAAGEALLGDGRGTLTLKKGRAMAKLMKGAEVGVGDVLGDVSEAYGAEGSAPAGFTTQRR</sequence>
<comment type="caution">
    <text evidence="2">The sequence shown here is derived from an EMBL/GenBank/DDBJ whole genome shotgun (WGS) entry which is preliminary data.</text>
</comment>
<feature type="compositionally biased region" description="Low complexity" evidence="1">
    <location>
        <begin position="177"/>
        <end position="193"/>
    </location>
</feature>
<dbReference type="Proteomes" id="UP001164286">
    <property type="component" value="Unassembled WGS sequence"/>
</dbReference>
<accession>A0AA38LWP1</accession>
<feature type="region of interest" description="Disordered" evidence="1">
    <location>
        <begin position="1"/>
        <end position="193"/>
    </location>
</feature>
<gene>
    <name evidence="2" type="ORF">MKK02DRAFT_31994</name>
</gene>
<feature type="compositionally biased region" description="Basic and acidic residues" evidence="1">
    <location>
        <begin position="71"/>
        <end position="80"/>
    </location>
</feature>
<evidence type="ECO:0000313" key="3">
    <source>
        <dbReference type="Proteomes" id="UP001164286"/>
    </source>
</evidence>
<dbReference type="GeneID" id="77727627"/>
<evidence type="ECO:0000256" key="1">
    <source>
        <dbReference type="SAM" id="MobiDB-lite"/>
    </source>
</evidence>